<dbReference type="AlphaFoldDB" id="A0A9J6DD22"/>
<sequence length="478" mass="53965">MDSDSDEEYDDLVAAIAMKSARLNQNRMPRYCEDVVNRYFGFEFKRMFRLSRETFRDLVARYQTSSFFPDSPGGRPRISADKTCLVVLSYLASQSIEFRWRRHGRSSCTRTWPSRDRKRGSFRRNLILFNVLKHHLQKLLICVTLATSRRNLGQKVLLTPTPSLASVPRPRTPVTVLPSFLSLLSPQFVVASSSSFLYLYFYPFIPPYPHPFVSSVAVSLTEADNNGAHFSLPFSQEPLQTPSRPSPPPAPPRHLRRAPLPQLPRGDFKVVVRPRGGLDVTKQTPRTLLTAISSTTAVSLQEALAQDQLRLHPTNNTFTLSTPVEARARAYAELTSISLGASRTDVTAYLAPPDDAVRCIIHMAYNDEPHREILEGLVPYNPDLPIIDARPFGKKRSLLITLATGPLPKAIRFWAGIHTCFPHRPKVEACYNCRRIGHRQDVCSAPASGRCHNCGDQHVPTEPTEMHRLRGRAPHRER</sequence>
<accession>A0A9J6DD22</accession>
<gene>
    <name evidence="2" type="ORF">HPB51_023181</name>
</gene>
<dbReference type="SUPFAM" id="SSF57756">
    <property type="entry name" value="Retrovirus zinc finger-like domains"/>
    <property type="match status" value="1"/>
</dbReference>
<reference evidence="2" key="2">
    <citation type="submission" date="2021-09" db="EMBL/GenBank/DDBJ databases">
        <authorList>
            <person name="Jia N."/>
            <person name="Wang J."/>
            <person name="Shi W."/>
            <person name="Du L."/>
            <person name="Sun Y."/>
            <person name="Zhan W."/>
            <person name="Jiang J."/>
            <person name="Wang Q."/>
            <person name="Zhang B."/>
            <person name="Ji P."/>
            <person name="Sakyi L.B."/>
            <person name="Cui X."/>
            <person name="Yuan T."/>
            <person name="Jiang B."/>
            <person name="Yang W."/>
            <person name="Lam T.T.-Y."/>
            <person name="Chang Q."/>
            <person name="Ding S."/>
            <person name="Wang X."/>
            <person name="Zhu J."/>
            <person name="Ruan X."/>
            <person name="Zhao L."/>
            <person name="Wei J."/>
            <person name="Que T."/>
            <person name="Du C."/>
            <person name="Cheng J."/>
            <person name="Dai P."/>
            <person name="Han X."/>
            <person name="Huang E."/>
            <person name="Gao Y."/>
            <person name="Liu J."/>
            <person name="Shao H."/>
            <person name="Ye R."/>
            <person name="Li L."/>
            <person name="Wei W."/>
            <person name="Wang X."/>
            <person name="Wang C."/>
            <person name="Huo Q."/>
            <person name="Li W."/>
            <person name="Guo W."/>
            <person name="Chen H."/>
            <person name="Chen S."/>
            <person name="Zhou L."/>
            <person name="Zhou L."/>
            <person name="Ni X."/>
            <person name="Tian J."/>
            <person name="Zhou Y."/>
            <person name="Sheng Y."/>
            <person name="Liu T."/>
            <person name="Pan Y."/>
            <person name="Xia L."/>
            <person name="Li J."/>
            <person name="Zhao F."/>
            <person name="Cao W."/>
        </authorList>
    </citation>
    <scope>NUCLEOTIDE SEQUENCE</scope>
    <source>
        <strain evidence="2">Rmic-2018</strain>
        <tissue evidence="2">Larvae</tissue>
    </source>
</reference>
<comment type="caution">
    <text evidence="2">The sequence shown here is derived from an EMBL/GenBank/DDBJ whole genome shotgun (WGS) entry which is preliminary data.</text>
</comment>
<evidence type="ECO:0000313" key="2">
    <source>
        <dbReference type="EMBL" id="KAH8019898.1"/>
    </source>
</evidence>
<organism evidence="2 3">
    <name type="scientific">Rhipicephalus microplus</name>
    <name type="common">Cattle tick</name>
    <name type="synonym">Boophilus microplus</name>
    <dbReference type="NCBI Taxonomy" id="6941"/>
    <lineage>
        <taxon>Eukaryota</taxon>
        <taxon>Metazoa</taxon>
        <taxon>Ecdysozoa</taxon>
        <taxon>Arthropoda</taxon>
        <taxon>Chelicerata</taxon>
        <taxon>Arachnida</taxon>
        <taxon>Acari</taxon>
        <taxon>Parasitiformes</taxon>
        <taxon>Ixodida</taxon>
        <taxon>Ixodoidea</taxon>
        <taxon>Ixodidae</taxon>
        <taxon>Rhipicephalinae</taxon>
        <taxon>Rhipicephalus</taxon>
        <taxon>Boophilus</taxon>
    </lineage>
</organism>
<reference evidence="2" key="1">
    <citation type="journal article" date="2020" name="Cell">
        <title>Large-Scale Comparative Analyses of Tick Genomes Elucidate Their Genetic Diversity and Vector Capacities.</title>
        <authorList>
            <consortium name="Tick Genome and Microbiome Consortium (TIGMIC)"/>
            <person name="Jia N."/>
            <person name="Wang J."/>
            <person name="Shi W."/>
            <person name="Du L."/>
            <person name="Sun Y."/>
            <person name="Zhan W."/>
            <person name="Jiang J.F."/>
            <person name="Wang Q."/>
            <person name="Zhang B."/>
            <person name="Ji P."/>
            <person name="Bell-Sakyi L."/>
            <person name="Cui X.M."/>
            <person name="Yuan T.T."/>
            <person name="Jiang B.G."/>
            <person name="Yang W.F."/>
            <person name="Lam T.T."/>
            <person name="Chang Q.C."/>
            <person name="Ding S.J."/>
            <person name="Wang X.J."/>
            <person name="Zhu J.G."/>
            <person name="Ruan X.D."/>
            <person name="Zhao L."/>
            <person name="Wei J.T."/>
            <person name="Ye R.Z."/>
            <person name="Que T.C."/>
            <person name="Du C.H."/>
            <person name="Zhou Y.H."/>
            <person name="Cheng J.X."/>
            <person name="Dai P.F."/>
            <person name="Guo W.B."/>
            <person name="Han X.H."/>
            <person name="Huang E.J."/>
            <person name="Li L.F."/>
            <person name="Wei W."/>
            <person name="Gao Y.C."/>
            <person name="Liu J.Z."/>
            <person name="Shao H.Z."/>
            <person name="Wang X."/>
            <person name="Wang C.C."/>
            <person name="Yang T.C."/>
            <person name="Huo Q.B."/>
            <person name="Li W."/>
            <person name="Chen H.Y."/>
            <person name="Chen S.E."/>
            <person name="Zhou L.G."/>
            <person name="Ni X.B."/>
            <person name="Tian J.H."/>
            <person name="Sheng Y."/>
            <person name="Liu T."/>
            <person name="Pan Y.S."/>
            <person name="Xia L.Y."/>
            <person name="Li J."/>
            <person name="Zhao F."/>
            <person name="Cao W.C."/>
        </authorList>
    </citation>
    <scope>NUCLEOTIDE SEQUENCE</scope>
    <source>
        <strain evidence="2">Rmic-2018</strain>
    </source>
</reference>
<evidence type="ECO:0008006" key="4">
    <source>
        <dbReference type="Google" id="ProtNLM"/>
    </source>
</evidence>
<dbReference type="GO" id="GO:0008270">
    <property type="term" value="F:zinc ion binding"/>
    <property type="evidence" value="ECO:0007669"/>
    <property type="project" value="InterPro"/>
</dbReference>
<proteinExistence type="predicted"/>
<evidence type="ECO:0000313" key="3">
    <source>
        <dbReference type="Proteomes" id="UP000821866"/>
    </source>
</evidence>
<dbReference type="Proteomes" id="UP000821866">
    <property type="component" value="Chromosome 8"/>
</dbReference>
<feature type="region of interest" description="Disordered" evidence="1">
    <location>
        <begin position="231"/>
        <end position="261"/>
    </location>
</feature>
<evidence type="ECO:0000256" key="1">
    <source>
        <dbReference type="SAM" id="MobiDB-lite"/>
    </source>
</evidence>
<feature type="region of interest" description="Disordered" evidence="1">
    <location>
        <begin position="457"/>
        <end position="478"/>
    </location>
</feature>
<dbReference type="InterPro" id="IPR036875">
    <property type="entry name" value="Znf_CCHC_sf"/>
</dbReference>
<keyword evidence="3" id="KW-1185">Reference proteome</keyword>
<feature type="compositionally biased region" description="Basic and acidic residues" evidence="1">
    <location>
        <begin position="464"/>
        <end position="478"/>
    </location>
</feature>
<protein>
    <recommendedName>
        <fullName evidence="4">CCHC-type domain-containing protein</fullName>
    </recommendedName>
</protein>
<dbReference type="EMBL" id="JABSTU010000010">
    <property type="protein sequence ID" value="KAH8019898.1"/>
    <property type="molecule type" value="Genomic_DNA"/>
</dbReference>
<dbReference type="GO" id="GO:0003676">
    <property type="term" value="F:nucleic acid binding"/>
    <property type="evidence" value="ECO:0007669"/>
    <property type="project" value="InterPro"/>
</dbReference>
<name>A0A9J6DD22_RHIMP</name>